<dbReference type="Pfam" id="PF02776">
    <property type="entry name" value="TPP_enzyme_N"/>
    <property type="match status" value="1"/>
</dbReference>
<dbReference type="CDD" id="cd07037">
    <property type="entry name" value="TPP_PYR_MenD"/>
    <property type="match status" value="1"/>
</dbReference>
<comment type="cofactor">
    <cofactor evidence="6">
        <name>thiamine diphosphate</name>
        <dbReference type="ChEBI" id="CHEBI:58937"/>
    </cofactor>
    <text evidence="6">Binds 1 thiamine pyrophosphate per subunit.</text>
</comment>
<keyword evidence="2 6" id="KW-0479">Metal-binding</keyword>
<comment type="subunit">
    <text evidence="6">Homodimer.</text>
</comment>
<keyword evidence="4 6" id="KW-0786">Thiamine pyrophosphate</keyword>
<dbReference type="SUPFAM" id="SSF52518">
    <property type="entry name" value="Thiamin diphosphate-binding fold (THDP-binding)"/>
    <property type="match status" value="2"/>
</dbReference>
<dbReference type="GO" id="GO:0070204">
    <property type="term" value="F:2-succinyl-5-enolpyruvyl-6-hydroxy-3-cyclohexene-1-carboxylic-acid synthase activity"/>
    <property type="evidence" value="ECO:0007669"/>
    <property type="project" value="UniProtKB-EC"/>
</dbReference>
<dbReference type="RefSeq" id="WP_086783054.1">
    <property type="nucleotide sequence ID" value="NZ_JAGIOO010000001.1"/>
</dbReference>
<evidence type="ECO:0000256" key="5">
    <source>
        <dbReference type="ARBA" id="ARBA00023211"/>
    </source>
</evidence>
<comment type="pathway">
    <text evidence="6">Quinol/quinone metabolism; menaquinone biosynthesis.</text>
</comment>
<feature type="domain" description="Thiamine pyrophosphate enzyme N-terminal TPP-binding" evidence="7">
    <location>
        <begin position="8"/>
        <end position="128"/>
    </location>
</feature>
<evidence type="ECO:0000313" key="8">
    <source>
        <dbReference type="EMBL" id="MBP2476043.1"/>
    </source>
</evidence>
<dbReference type="HAMAP" id="MF_01659">
    <property type="entry name" value="MenD"/>
    <property type="match status" value="1"/>
</dbReference>
<keyword evidence="5 6" id="KW-0464">Manganese</keyword>
<dbReference type="Gene3D" id="3.40.50.970">
    <property type="match status" value="2"/>
</dbReference>
<dbReference type="PANTHER" id="PTHR42916">
    <property type="entry name" value="2-SUCCINYL-5-ENOLPYRUVYL-6-HYDROXY-3-CYCLOHEXENE-1-CARBOXYLATE SYNTHASE"/>
    <property type="match status" value="1"/>
</dbReference>
<reference evidence="8 9" key="1">
    <citation type="submission" date="2021-03" db="EMBL/GenBank/DDBJ databases">
        <title>Sequencing the genomes of 1000 actinobacteria strains.</title>
        <authorList>
            <person name="Klenk H.-P."/>
        </authorList>
    </citation>
    <scope>NUCLEOTIDE SEQUENCE [LARGE SCALE GENOMIC DNA]</scope>
    <source>
        <strain evidence="8 9">DSM 44580</strain>
    </source>
</reference>
<accession>A0ABS5AHJ3</accession>
<dbReference type="EC" id="2.2.1.9" evidence="6"/>
<evidence type="ECO:0000256" key="3">
    <source>
        <dbReference type="ARBA" id="ARBA00022842"/>
    </source>
</evidence>
<dbReference type="InterPro" id="IPR004433">
    <property type="entry name" value="MenaQ_synth_MenD"/>
</dbReference>
<name>A0ABS5AHJ3_9PSEU</name>
<evidence type="ECO:0000259" key="7">
    <source>
        <dbReference type="Pfam" id="PF02776"/>
    </source>
</evidence>
<comment type="similarity">
    <text evidence="6">Belongs to the TPP enzyme family. MenD subfamily.</text>
</comment>
<keyword evidence="3 6" id="KW-0460">Magnesium</keyword>
<organism evidence="8 9">
    <name type="scientific">Crossiella equi</name>
    <dbReference type="NCBI Taxonomy" id="130796"/>
    <lineage>
        <taxon>Bacteria</taxon>
        <taxon>Bacillati</taxon>
        <taxon>Actinomycetota</taxon>
        <taxon>Actinomycetes</taxon>
        <taxon>Pseudonocardiales</taxon>
        <taxon>Pseudonocardiaceae</taxon>
        <taxon>Crossiella</taxon>
    </lineage>
</organism>
<comment type="caution">
    <text evidence="8">The sequence shown here is derived from an EMBL/GenBank/DDBJ whole genome shotgun (WGS) entry which is preliminary data.</text>
</comment>
<dbReference type="Proteomes" id="UP001519363">
    <property type="component" value="Unassembled WGS sequence"/>
</dbReference>
<evidence type="ECO:0000256" key="1">
    <source>
        <dbReference type="ARBA" id="ARBA00022679"/>
    </source>
</evidence>
<dbReference type="EMBL" id="JAGIOO010000001">
    <property type="protein sequence ID" value="MBP2476043.1"/>
    <property type="molecule type" value="Genomic_DNA"/>
</dbReference>
<gene>
    <name evidence="6" type="primary">menD</name>
    <name evidence="8" type="ORF">JOF53_004915</name>
</gene>
<evidence type="ECO:0000256" key="2">
    <source>
        <dbReference type="ARBA" id="ARBA00022723"/>
    </source>
</evidence>
<evidence type="ECO:0000256" key="6">
    <source>
        <dbReference type="HAMAP-Rule" id="MF_01659"/>
    </source>
</evidence>
<dbReference type="InterPro" id="IPR029061">
    <property type="entry name" value="THDP-binding"/>
</dbReference>
<comment type="cofactor">
    <cofactor evidence="6">
        <name>Mg(2+)</name>
        <dbReference type="ChEBI" id="CHEBI:18420"/>
    </cofactor>
    <cofactor evidence="6">
        <name>Mn(2+)</name>
        <dbReference type="ChEBI" id="CHEBI:29035"/>
    </cofactor>
</comment>
<dbReference type="PANTHER" id="PTHR42916:SF1">
    <property type="entry name" value="PROTEIN PHYLLO, CHLOROPLASTIC"/>
    <property type="match status" value="1"/>
</dbReference>
<dbReference type="PIRSF" id="PIRSF004983">
    <property type="entry name" value="MenD"/>
    <property type="match status" value="1"/>
</dbReference>
<keyword evidence="1 6" id="KW-0808">Transferase</keyword>
<comment type="pathway">
    <text evidence="6">Quinol/quinone metabolism; 1,4-dihydroxy-2-naphthoate biosynthesis; 1,4-dihydroxy-2-naphthoate from chorismate: step 2/7.</text>
</comment>
<protein>
    <recommendedName>
        <fullName evidence="6">2-succinyl-5-enolpyruvyl-6-hydroxy-3-cyclohexene-1-carboxylate synthase</fullName>
        <shortName evidence="6">SEPHCHC synthase</shortName>
        <ecNumber evidence="6">2.2.1.9</ecNumber>
    </recommendedName>
    <alternativeName>
        <fullName evidence="6">Menaquinone biosynthesis protein MenD</fullName>
    </alternativeName>
</protein>
<comment type="function">
    <text evidence="6">Catalyzes the thiamine diphosphate-dependent decarboxylation of 2-oxoglutarate and the subsequent addition of the resulting succinic semialdehyde-thiamine pyrophosphate anion to isochorismate to yield 2-succinyl-5-enolpyruvyl-6-hydroxy-3-cyclohexene-1-carboxylate (SEPHCHC).</text>
</comment>
<dbReference type="InterPro" id="IPR012001">
    <property type="entry name" value="Thiamin_PyroP_enz_TPP-bd_dom"/>
</dbReference>
<dbReference type="Gene3D" id="3.40.50.1220">
    <property type="entry name" value="TPP-binding domain"/>
    <property type="match status" value="1"/>
</dbReference>
<keyword evidence="6" id="KW-0474">Menaquinone biosynthesis</keyword>
<keyword evidence="9" id="KW-1185">Reference proteome</keyword>
<dbReference type="NCBIfam" id="TIGR00173">
    <property type="entry name" value="menD"/>
    <property type="match status" value="1"/>
</dbReference>
<sequence length="594" mass="63243">MNPSTAQARVVVDELIRNDVRHVVLCPGSRNAPLSFALHEAATAGRLTLHVRIDERSAGFLALGISKGLAHRPHRRGFAAVVCTSGTAVANLHPAVLEAHHSGAALLVVTADRPPEVYGTGANQTIRQNGVYGSAASTVDFPVAERRAGQNGVWRGLVCRAVTQAGTGMPVHVNIPFREPLVPDAEPGDWPEPLTGRPDDERWTSVHPGYTTVEPAGGGTLFHLRPRTLVVVGDAGFGPAHAACEVAAKLGWPVITEPTAMSGPMVSGALVVQHGSLLLNAGELPEQLRPDSVVVIGRPTLSRGVQRLLRQTPVVHVVREVGEPWADPQHVATHVSDYLGLDDLNYVAVDEDMVSRDWAETHPGDPDWLAGWQRADTLAATAVEEFLTEQDWPTGLHVARDLMAEVPEDCVLFLGSSNPVRDIDLVGARRRGPVVLSNRGVAGIDGAVSSAVGAVLGALSADSRLGHGYALLGDLTFLHDINGLLLGPVEERPDLTVVVLNDDGGGIFSLLEQGSPDHSASFERVFGTPHGSDLAALCTGYRVPHRLVADRADFRAALSPSQGISVVEVRADRQRLRGVHEELRTRVRQVITGA</sequence>
<proteinExistence type="inferred from homology"/>
<evidence type="ECO:0000256" key="4">
    <source>
        <dbReference type="ARBA" id="ARBA00023052"/>
    </source>
</evidence>
<evidence type="ECO:0000313" key="9">
    <source>
        <dbReference type="Proteomes" id="UP001519363"/>
    </source>
</evidence>
<comment type="catalytic activity">
    <reaction evidence="6">
        <text>isochorismate + 2-oxoglutarate + H(+) = 5-enolpyruvoyl-6-hydroxy-2-succinyl-cyclohex-3-ene-1-carboxylate + CO2</text>
        <dbReference type="Rhea" id="RHEA:25593"/>
        <dbReference type="ChEBI" id="CHEBI:15378"/>
        <dbReference type="ChEBI" id="CHEBI:16526"/>
        <dbReference type="ChEBI" id="CHEBI:16810"/>
        <dbReference type="ChEBI" id="CHEBI:29780"/>
        <dbReference type="ChEBI" id="CHEBI:58818"/>
        <dbReference type="EC" id="2.2.1.9"/>
    </reaction>
</comment>
<dbReference type="CDD" id="cd02009">
    <property type="entry name" value="TPP_SHCHC_synthase"/>
    <property type="match status" value="1"/>
</dbReference>